<evidence type="ECO:0000313" key="2">
    <source>
        <dbReference type="Proteomes" id="UP001501495"/>
    </source>
</evidence>
<dbReference type="EMBL" id="BAAAZH010000001">
    <property type="protein sequence ID" value="GAA4107479.1"/>
    <property type="molecule type" value="Genomic_DNA"/>
</dbReference>
<dbReference type="Proteomes" id="UP001501495">
    <property type="component" value="Unassembled WGS sequence"/>
</dbReference>
<dbReference type="RefSeq" id="WP_344731153.1">
    <property type="nucleotide sequence ID" value="NZ_BAAAZH010000001.1"/>
</dbReference>
<sequence>MTTALFAWEDGVPTRRAVTRCALSRVCGACGRPLGRPIAFVGDPSEVARNEFHLPPLHVECADAVLPLVTDGDVVLTSGYEFVRPAADDPDRAVRCAPNSVVAR</sequence>
<accession>A0ABP7X9B0</accession>
<reference evidence="2" key="1">
    <citation type="journal article" date="2019" name="Int. J. Syst. Evol. Microbiol.">
        <title>The Global Catalogue of Microorganisms (GCM) 10K type strain sequencing project: providing services to taxonomists for standard genome sequencing and annotation.</title>
        <authorList>
            <consortium name="The Broad Institute Genomics Platform"/>
            <consortium name="The Broad Institute Genome Sequencing Center for Infectious Disease"/>
            <person name="Wu L."/>
            <person name="Ma J."/>
        </authorList>
    </citation>
    <scope>NUCLEOTIDE SEQUENCE [LARGE SCALE GENOMIC DNA]</scope>
    <source>
        <strain evidence="2">JCM 16703</strain>
    </source>
</reference>
<keyword evidence="2" id="KW-1185">Reference proteome</keyword>
<comment type="caution">
    <text evidence="1">The sequence shown here is derived from an EMBL/GenBank/DDBJ whole genome shotgun (WGS) entry which is preliminary data.</text>
</comment>
<protein>
    <submittedName>
        <fullName evidence="1">Uncharacterized protein</fullName>
    </submittedName>
</protein>
<proteinExistence type="predicted"/>
<organism evidence="1 2">
    <name type="scientific">Nocardioides fonticola</name>
    <dbReference type="NCBI Taxonomy" id="450363"/>
    <lineage>
        <taxon>Bacteria</taxon>
        <taxon>Bacillati</taxon>
        <taxon>Actinomycetota</taxon>
        <taxon>Actinomycetes</taxon>
        <taxon>Propionibacteriales</taxon>
        <taxon>Nocardioidaceae</taxon>
        <taxon>Nocardioides</taxon>
    </lineage>
</organism>
<gene>
    <name evidence="1" type="ORF">GCM10022215_00370</name>
</gene>
<name>A0ABP7X9B0_9ACTN</name>
<evidence type="ECO:0000313" key="1">
    <source>
        <dbReference type="EMBL" id="GAA4107479.1"/>
    </source>
</evidence>